<comment type="caution">
    <text evidence="2">The sequence shown here is derived from an EMBL/GenBank/DDBJ whole genome shotgun (WGS) entry which is preliminary data.</text>
</comment>
<dbReference type="Proteomes" id="UP001412067">
    <property type="component" value="Unassembled WGS sequence"/>
</dbReference>
<accession>A0ABR2LY49</accession>
<proteinExistence type="predicted"/>
<evidence type="ECO:0000313" key="3">
    <source>
        <dbReference type="Proteomes" id="UP001412067"/>
    </source>
</evidence>
<dbReference type="EMBL" id="JBBWWR010000013">
    <property type="protein sequence ID" value="KAK8955157.1"/>
    <property type="molecule type" value="Genomic_DNA"/>
</dbReference>
<keyword evidence="3" id="KW-1185">Reference proteome</keyword>
<name>A0ABR2LY49_9ASPA</name>
<sequence>MGSEPTRERLGEAVGAAARPAGKENDETGGAGGRVGRAAAFAAVNDAGGATITAAAGITVVAGRCWLLRLPPEAALEVRDTVATAESGVHQRQTSGELDILTKELEMSSKRNQGMLNRCSQSLDHQNEGLPPACFHWIGMWSCCPPSPLTKSLGS</sequence>
<feature type="region of interest" description="Disordered" evidence="1">
    <location>
        <begin position="1"/>
        <end position="31"/>
    </location>
</feature>
<organism evidence="2 3">
    <name type="scientific">Platanthera guangdongensis</name>
    <dbReference type="NCBI Taxonomy" id="2320717"/>
    <lineage>
        <taxon>Eukaryota</taxon>
        <taxon>Viridiplantae</taxon>
        <taxon>Streptophyta</taxon>
        <taxon>Embryophyta</taxon>
        <taxon>Tracheophyta</taxon>
        <taxon>Spermatophyta</taxon>
        <taxon>Magnoliopsida</taxon>
        <taxon>Liliopsida</taxon>
        <taxon>Asparagales</taxon>
        <taxon>Orchidaceae</taxon>
        <taxon>Orchidoideae</taxon>
        <taxon>Orchideae</taxon>
        <taxon>Orchidinae</taxon>
        <taxon>Platanthera</taxon>
    </lineage>
</organism>
<reference evidence="2 3" key="1">
    <citation type="journal article" date="2022" name="Nat. Plants">
        <title>Genomes of leafy and leafless Platanthera orchids illuminate the evolution of mycoheterotrophy.</title>
        <authorList>
            <person name="Li M.H."/>
            <person name="Liu K.W."/>
            <person name="Li Z."/>
            <person name="Lu H.C."/>
            <person name="Ye Q.L."/>
            <person name="Zhang D."/>
            <person name="Wang J.Y."/>
            <person name="Li Y.F."/>
            <person name="Zhong Z.M."/>
            <person name="Liu X."/>
            <person name="Yu X."/>
            <person name="Liu D.K."/>
            <person name="Tu X.D."/>
            <person name="Liu B."/>
            <person name="Hao Y."/>
            <person name="Liao X.Y."/>
            <person name="Jiang Y.T."/>
            <person name="Sun W.H."/>
            <person name="Chen J."/>
            <person name="Chen Y.Q."/>
            <person name="Ai Y."/>
            <person name="Zhai J.W."/>
            <person name="Wu S.S."/>
            <person name="Zhou Z."/>
            <person name="Hsiao Y.Y."/>
            <person name="Wu W.L."/>
            <person name="Chen Y.Y."/>
            <person name="Lin Y.F."/>
            <person name="Hsu J.L."/>
            <person name="Li C.Y."/>
            <person name="Wang Z.W."/>
            <person name="Zhao X."/>
            <person name="Zhong W.Y."/>
            <person name="Ma X.K."/>
            <person name="Ma L."/>
            <person name="Huang J."/>
            <person name="Chen G.Z."/>
            <person name="Huang M.Z."/>
            <person name="Huang L."/>
            <person name="Peng D.H."/>
            <person name="Luo Y.B."/>
            <person name="Zou S.Q."/>
            <person name="Chen S.P."/>
            <person name="Lan S."/>
            <person name="Tsai W.C."/>
            <person name="Van de Peer Y."/>
            <person name="Liu Z.J."/>
        </authorList>
    </citation>
    <scope>NUCLEOTIDE SEQUENCE [LARGE SCALE GENOMIC DNA]</scope>
    <source>
        <strain evidence="2">Lor288</strain>
    </source>
</reference>
<evidence type="ECO:0000256" key="1">
    <source>
        <dbReference type="SAM" id="MobiDB-lite"/>
    </source>
</evidence>
<protein>
    <submittedName>
        <fullName evidence="2">Uncharacterized protein</fullName>
    </submittedName>
</protein>
<gene>
    <name evidence="2" type="ORF">KSP40_PGU021360</name>
</gene>
<feature type="compositionally biased region" description="Basic and acidic residues" evidence="1">
    <location>
        <begin position="1"/>
        <end position="11"/>
    </location>
</feature>
<evidence type="ECO:0000313" key="2">
    <source>
        <dbReference type="EMBL" id="KAK8955157.1"/>
    </source>
</evidence>